<keyword evidence="2" id="KW-1185">Reference proteome</keyword>
<evidence type="ECO:0000313" key="1">
    <source>
        <dbReference type="EMBL" id="CAC5383860.1"/>
    </source>
</evidence>
<organism evidence="1 2">
    <name type="scientific">Mytilus coruscus</name>
    <name type="common">Sea mussel</name>
    <dbReference type="NCBI Taxonomy" id="42192"/>
    <lineage>
        <taxon>Eukaryota</taxon>
        <taxon>Metazoa</taxon>
        <taxon>Spiralia</taxon>
        <taxon>Lophotrochozoa</taxon>
        <taxon>Mollusca</taxon>
        <taxon>Bivalvia</taxon>
        <taxon>Autobranchia</taxon>
        <taxon>Pteriomorphia</taxon>
        <taxon>Mytilida</taxon>
        <taxon>Mytiloidea</taxon>
        <taxon>Mytilidae</taxon>
        <taxon>Mytilinae</taxon>
        <taxon>Mytilus</taxon>
    </lineage>
</organism>
<proteinExistence type="predicted"/>
<dbReference type="Proteomes" id="UP000507470">
    <property type="component" value="Unassembled WGS sequence"/>
</dbReference>
<gene>
    <name evidence="1" type="ORF">MCOR_19560</name>
</gene>
<dbReference type="AlphaFoldDB" id="A0A6J8BL79"/>
<reference evidence="1 2" key="1">
    <citation type="submission" date="2020-06" db="EMBL/GenBank/DDBJ databases">
        <authorList>
            <person name="Li R."/>
            <person name="Bekaert M."/>
        </authorList>
    </citation>
    <scope>NUCLEOTIDE SEQUENCE [LARGE SCALE GENOMIC DNA]</scope>
    <source>
        <strain evidence="2">wild</strain>
    </source>
</reference>
<dbReference type="OrthoDB" id="5962960at2759"/>
<accession>A0A6J8BL79</accession>
<name>A0A6J8BL79_MYTCO</name>
<protein>
    <submittedName>
        <fullName evidence="1">Uncharacterized protein</fullName>
    </submittedName>
</protein>
<sequence length="295" mass="34604">MLLFLRVQHEMGNIIFFEDIQDLIILNPQWLVDAFRCLASNKYDVKPQQLKDWTQFVQYGQLSNKLITELFKSKCGGQFLEQRGDLLKVMEKFDILVKNEDTGLFIMPSKMPFSSFENICYKLGVLNCKRTSWLCLKFEFLPPAFFNHLSVWFIKKYKPSKVQNEGQINAFYRGICIFDVNSSGCEKLLVAMSTDTIALQFLSFSTEEKEFGSNCSTIYKELITKVEAIIQRYNLTITFDVCFKCSEGDFYKDATPYKDLQKNGEFYCLQHQQAHKSEEVYLPWMKNAVEVRFWE</sequence>
<evidence type="ECO:0000313" key="2">
    <source>
        <dbReference type="Proteomes" id="UP000507470"/>
    </source>
</evidence>
<dbReference type="EMBL" id="CACVKT020003450">
    <property type="protein sequence ID" value="CAC5383860.1"/>
    <property type="molecule type" value="Genomic_DNA"/>
</dbReference>